<proteinExistence type="predicted"/>
<dbReference type="GO" id="GO:0033961">
    <property type="term" value="F:cis-stilbene-oxide hydrolase activity"/>
    <property type="evidence" value="ECO:0007669"/>
    <property type="project" value="UniProtKB-EC"/>
</dbReference>
<accession>A0A6J4M542</accession>
<evidence type="ECO:0000313" key="2">
    <source>
        <dbReference type="EMBL" id="CAA9348800.1"/>
    </source>
</evidence>
<feature type="non-terminal residue" evidence="2">
    <location>
        <position position="1"/>
    </location>
</feature>
<feature type="compositionally biased region" description="Basic residues" evidence="1">
    <location>
        <begin position="148"/>
        <end position="159"/>
    </location>
</feature>
<feature type="non-terminal residue" evidence="2">
    <location>
        <position position="352"/>
    </location>
</feature>
<feature type="compositionally biased region" description="Low complexity" evidence="1">
    <location>
        <begin position="9"/>
        <end position="20"/>
    </location>
</feature>
<dbReference type="AlphaFoldDB" id="A0A6J4M542"/>
<protein>
    <submittedName>
        <fullName evidence="2">Epoxide hydrolase</fullName>
        <ecNumber evidence="2">3.3.2.9</ecNumber>
    </submittedName>
</protein>
<name>A0A6J4M542_9BACT</name>
<dbReference type="EC" id="3.3.2.9" evidence="2"/>
<reference evidence="2" key="1">
    <citation type="submission" date="2020-02" db="EMBL/GenBank/DDBJ databases">
        <authorList>
            <person name="Meier V. D."/>
        </authorList>
    </citation>
    <scope>NUCLEOTIDE SEQUENCE</scope>
    <source>
        <strain evidence="2">AVDCRST_MAG89</strain>
    </source>
</reference>
<feature type="compositionally biased region" description="Basic residues" evidence="1">
    <location>
        <begin position="24"/>
        <end position="33"/>
    </location>
</feature>
<keyword evidence="2" id="KW-0378">Hydrolase</keyword>
<feature type="compositionally biased region" description="Basic and acidic residues" evidence="1">
    <location>
        <begin position="280"/>
        <end position="308"/>
    </location>
</feature>
<dbReference type="EMBL" id="CADCTV010000630">
    <property type="protein sequence ID" value="CAA9348800.1"/>
    <property type="molecule type" value="Genomic_DNA"/>
</dbReference>
<feature type="region of interest" description="Disordered" evidence="1">
    <location>
        <begin position="274"/>
        <end position="328"/>
    </location>
</feature>
<feature type="region of interest" description="Disordered" evidence="1">
    <location>
        <begin position="1"/>
        <end position="184"/>
    </location>
</feature>
<sequence>GVLGHRLRLAPGRGAAQRAPAVHDHHRRAGHPLHPREVAPPQRDAARDDARVAGVRVRAAQDHRPAHRPHRPRRPRGRRLPRGAAVDARLRLLGKAHLARPQPRGPHGPRVGRAHEAPRLPAVRVAGRRLGRARLRGDGGAGAGGAARHPRQHAGHRAPGRAAAGAQRRSRARQPLRSREAGVRPAAVLLRQGLRLRRHHEHAPADHQLQPHGLPGRDAGLLLRQVRGVDGQWRRAGKGALARRDAGQRHPLLAHQHRRVVVAVVLGRGAGGRRAVQRVGHPEGARGRDGVPRRDLPGAPELGREELPQPHLLQRGGPRRPLRGVGAAGALRARAAGRVPAAARGAGHTAQV</sequence>
<evidence type="ECO:0000256" key="1">
    <source>
        <dbReference type="SAM" id="MobiDB-lite"/>
    </source>
</evidence>
<gene>
    <name evidence="2" type="ORF">AVDCRST_MAG89-3012</name>
</gene>
<organism evidence="2">
    <name type="scientific">uncultured Gemmatimonadota bacterium</name>
    <dbReference type="NCBI Taxonomy" id="203437"/>
    <lineage>
        <taxon>Bacteria</taxon>
        <taxon>Pseudomonadati</taxon>
        <taxon>Gemmatimonadota</taxon>
        <taxon>environmental samples</taxon>
    </lineage>
</organism>
<feature type="compositionally biased region" description="Basic residues" evidence="1">
    <location>
        <begin position="65"/>
        <end position="81"/>
    </location>
</feature>